<dbReference type="InterPro" id="IPR011704">
    <property type="entry name" value="ATPase_dyneun-rel_AAA"/>
</dbReference>
<dbReference type="PANTHER" id="PTHR37291:SF1">
    <property type="entry name" value="TYPE IV METHYL-DIRECTED RESTRICTION ENZYME ECOKMCRB SUBUNIT"/>
    <property type="match status" value="1"/>
</dbReference>
<dbReference type="AlphaFoldDB" id="A0ABD5Y6N7"/>
<comment type="caution">
    <text evidence="2">The sequence shown here is derived from an EMBL/GenBank/DDBJ whole genome shotgun (WGS) entry which is preliminary data.</text>
</comment>
<dbReference type="Gene3D" id="3.40.50.300">
    <property type="entry name" value="P-loop containing nucleotide triphosphate hydrolases"/>
    <property type="match status" value="1"/>
</dbReference>
<gene>
    <name evidence="2" type="ORF">ACFQMA_24185</name>
</gene>
<dbReference type="SUPFAM" id="SSF52540">
    <property type="entry name" value="P-loop containing nucleoside triphosphate hydrolases"/>
    <property type="match status" value="1"/>
</dbReference>
<dbReference type="InterPro" id="IPR027417">
    <property type="entry name" value="P-loop_NTPase"/>
</dbReference>
<dbReference type="RefSeq" id="WP_274326245.1">
    <property type="nucleotide sequence ID" value="NZ_CP118159.1"/>
</dbReference>
<proteinExistence type="predicted"/>
<reference evidence="2 3" key="1">
    <citation type="journal article" date="2019" name="Int. J. Syst. Evol. Microbiol.">
        <title>The Global Catalogue of Microorganisms (GCM) 10K type strain sequencing project: providing services to taxonomists for standard genome sequencing and annotation.</title>
        <authorList>
            <consortium name="The Broad Institute Genomics Platform"/>
            <consortium name="The Broad Institute Genome Sequencing Center for Infectious Disease"/>
            <person name="Wu L."/>
            <person name="Ma J."/>
        </authorList>
    </citation>
    <scope>NUCLEOTIDE SEQUENCE [LARGE SCALE GENOMIC DNA]</scope>
    <source>
        <strain evidence="2 3">XZYJT29</strain>
    </source>
</reference>
<accession>A0ABD5Y6N7</accession>
<evidence type="ECO:0000259" key="1">
    <source>
        <dbReference type="SMART" id="SM00382"/>
    </source>
</evidence>
<feature type="domain" description="AAA+ ATPase" evidence="1">
    <location>
        <begin position="387"/>
        <end position="574"/>
    </location>
</feature>
<dbReference type="EMBL" id="JBHTAS010000002">
    <property type="protein sequence ID" value="MFC7142912.1"/>
    <property type="molecule type" value="Genomic_DNA"/>
</dbReference>
<keyword evidence="3" id="KW-1185">Reference proteome</keyword>
<name>A0ABD5Y6N7_9EURY</name>
<dbReference type="InterPro" id="IPR003593">
    <property type="entry name" value="AAA+_ATPase"/>
</dbReference>
<dbReference type="GeneID" id="78823274"/>
<dbReference type="SMART" id="SM00382">
    <property type="entry name" value="AAA"/>
    <property type="match status" value="1"/>
</dbReference>
<evidence type="ECO:0000313" key="3">
    <source>
        <dbReference type="Proteomes" id="UP001596432"/>
    </source>
</evidence>
<dbReference type="InterPro" id="IPR052934">
    <property type="entry name" value="Methyl-DNA_Rec/Restrict_Enz"/>
</dbReference>
<dbReference type="Pfam" id="PF07728">
    <property type="entry name" value="AAA_5"/>
    <property type="match status" value="1"/>
</dbReference>
<organism evidence="2 3">
    <name type="scientific">Halosimplex aquaticum</name>
    <dbReference type="NCBI Taxonomy" id="3026162"/>
    <lineage>
        <taxon>Archaea</taxon>
        <taxon>Methanobacteriati</taxon>
        <taxon>Methanobacteriota</taxon>
        <taxon>Stenosarchaea group</taxon>
        <taxon>Halobacteria</taxon>
        <taxon>Halobacteriales</taxon>
        <taxon>Haloarculaceae</taxon>
        <taxon>Halosimplex</taxon>
    </lineage>
</organism>
<dbReference type="Proteomes" id="UP001596432">
    <property type="component" value="Unassembled WGS sequence"/>
</dbReference>
<sequence>MSSFLKIQGFVFDTQALKDAYLAVPPAARSSNKGYDETALEALIRYFADWWPAREESLMAQPEETLESLSGDEKRELYNEFTKRLARNLEEQYSRDIDQEKFEGFLHRITQQPVPKPLGTFFLRWLWRFSKQLHEYDQTLFSGSEQLESSADSDIDNPDEVGLIPAIHRLPGEYLETKHAQYEGDIKVNQIRFSALERIRQQGSLSEEDLQTFVDEENTKYDTDIMRAFDSFSVLGQLYFDYFRPRVSAYLDDITSALIEEVGIDESMAHVVDFLAPRNILSDDAWFAIYPESRGSKGNAYQLFMGIQWDGVRYGLYVGDELREDGWQDRVDIETITETDALTLDLLIDKFDEVLPEYYRLNEIQSVDPPERPPEDVVETVTRQLESAKQVVFYGPPGTGKTFEAKRFADWWVFNQSDGKPRDEQVASVTFHPSFSYEDFIEGLTAEATEGGDVQYQIEDGVLKRVAERAQKAYDQAQESASASDGFSESGSAPPYVLIIDEINRGNLAQVFGEVITLLEADKRGSFEVSLAHSGKQFSLPPNLYVIGTMNTADQSIALVDTALRRRFRFVDFPPDLNVVWQEYNMETNSPTVAVTQPGAAGSRREQLLGASVEAISELNKRILHAPELGKGKQLGHTYLLGHDSAIDVVDAWRYDILPQLEEYYFGQFDRLQNDLLTETGERLIDWETEQIRSFDAESLYIALCQIARISDPIPLIDTSEVVVSDGDGTSVEAQDSWAAGEKTQEAFRERIRSNLNSEAAERVERLLAIGEDLGWVDTGRGDQFPTAQLKTDDIDPGVGVIQLNQDGEIDFRWDWLSGREENSLTPEFIDDAASVFDEIDGYAHSWNPDEEEFESPTLDVTTLTDEEMDALVEGLQSFAQQAANQDE</sequence>
<dbReference type="PANTHER" id="PTHR37291">
    <property type="entry name" value="5-METHYLCYTOSINE-SPECIFIC RESTRICTION ENZYME B"/>
    <property type="match status" value="1"/>
</dbReference>
<evidence type="ECO:0000313" key="2">
    <source>
        <dbReference type="EMBL" id="MFC7142912.1"/>
    </source>
</evidence>
<protein>
    <submittedName>
        <fullName evidence="2">McrB family protein</fullName>
    </submittedName>
</protein>